<protein>
    <recommendedName>
        <fullName evidence="1">ATPase AAA-type core domain-containing protein</fullName>
    </recommendedName>
</protein>
<evidence type="ECO:0000259" key="1">
    <source>
        <dbReference type="Pfam" id="PF13304"/>
    </source>
</evidence>
<dbReference type="Pfam" id="PF13304">
    <property type="entry name" value="AAA_21"/>
    <property type="match status" value="1"/>
</dbReference>
<name>A0A0A7IDQ9_9BIFI</name>
<dbReference type="OrthoDB" id="9809324at2"/>
<dbReference type="InterPro" id="IPR003959">
    <property type="entry name" value="ATPase_AAA_core"/>
</dbReference>
<dbReference type="InterPro" id="IPR027417">
    <property type="entry name" value="P-loop_NTPase"/>
</dbReference>
<organism evidence="2 3">
    <name type="scientific">Bifidobacterium pseudolongum PV8-2</name>
    <dbReference type="NCBI Taxonomy" id="1447715"/>
    <lineage>
        <taxon>Bacteria</taxon>
        <taxon>Bacillati</taxon>
        <taxon>Actinomycetota</taxon>
        <taxon>Actinomycetes</taxon>
        <taxon>Bifidobacteriales</taxon>
        <taxon>Bifidobacteriaceae</taxon>
        <taxon>Bifidobacterium</taxon>
    </lineage>
</organism>
<feature type="domain" description="ATPase AAA-type core" evidence="1">
    <location>
        <begin position="40"/>
        <end position="365"/>
    </location>
</feature>
<dbReference type="PANTHER" id="PTHR40396">
    <property type="entry name" value="ATPASE-LIKE PROTEIN"/>
    <property type="match status" value="1"/>
</dbReference>
<keyword evidence="3" id="KW-1185">Reference proteome</keyword>
<dbReference type="AlphaFoldDB" id="A0A0A7IDQ9"/>
<evidence type="ECO:0000313" key="2">
    <source>
        <dbReference type="EMBL" id="AIZ16924.1"/>
    </source>
</evidence>
<accession>A0A0A7IDQ9</accession>
<dbReference type="CDD" id="cd00267">
    <property type="entry name" value="ABC_ATPase"/>
    <property type="match status" value="1"/>
</dbReference>
<dbReference type="GO" id="GO:0005524">
    <property type="term" value="F:ATP binding"/>
    <property type="evidence" value="ECO:0007669"/>
    <property type="project" value="InterPro"/>
</dbReference>
<dbReference type="Proteomes" id="UP000030636">
    <property type="component" value="Chromosome"/>
</dbReference>
<evidence type="ECO:0000313" key="3">
    <source>
        <dbReference type="Proteomes" id="UP000030636"/>
    </source>
</evidence>
<dbReference type="PANTHER" id="PTHR40396:SF1">
    <property type="entry name" value="ATPASE AAA-TYPE CORE DOMAIN-CONTAINING PROTEIN"/>
    <property type="match status" value="1"/>
</dbReference>
<proteinExistence type="predicted"/>
<dbReference type="Gene3D" id="3.40.50.300">
    <property type="entry name" value="P-loop containing nucleotide triphosphate hydrolases"/>
    <property type="match status" value="1"/>
</dbReference>
<dbReference type="GO" id="GO:0016887">
    <property type="term" value="F:ATP hydrolysis activity"/>
    <property type="evidence" value="ECO:0007669"/>
    <property type="project" value="InterPro"/>
</dbReference>
<gene>
    <name evidence="2" type="ORF">AH67_08460</name>
</gene>
<dbReference type="EMBL" id="CP007457">
    <property type="protein sequence ID" value="AIZ16924.1"/>
    <property type="molecule type" value="Genomic_DNA"/>
</dbReference>
<dbReference type="SUPFAM" id="SSF52540">
    <property type="entry name" value="P-loop containing nucleoside triphosphate hydrolases"/>
    <property type="match status" value="1"/>
</dbReference>
<reference evidence="2 3" key="1">
    <citation type="journal article" date="2015" name="Genome Announc.">
        <title>Bifidobacterium pseudolongum Strain PV8-2, Isolated from a Stool Sample of an Anemic Kenyan Infant.</title>
        <authorList>
            <person name="Vazquez-Gutierrez P."/>
            <person name="Lacroix C."/>
            <person name="Chassard C."/>
            <person name="Klumpp J."/>
            <person name="Stevens M.J."/>
            <person name="Jans C."/>
        </authorList>
    </citation>
    <scope>NUCLEOTIDE SEQUENCE [LARGE SCALE GENOMIC DNA]</scope>
    <source>
        <strain evidence="2 3">PV8-2</strain>
    </source>
</reference>
<sequence>MLIDFSFSNFKSFRDEQAFSMQRVQRFVDGEDAYAGISTVAAIYGANASGKSNLLQAFAYMRGMVVTSYAHGNIDSRLPRAPFKLNAAQAEKPTEFFAEFIAVDGLQYQYWFSYDNANIQTEELRRFNKINGKASTRASLLFSREKQEITFGPSFRGGRAQVKETIKRRTNALVLSVCAAAGIDVTQPAFDFFANEVRYYQASEFSVEESRIIHELQTDSDYGRMLSHLVRYADFGIESVKAEQVDMTPALEQFKQAFPDTADSEMFKPLFENGIGLQLQFNHLGEDGTMTLPIDEESLGTRAALAFFSLALENLSAPTVAIIDEIDTSLHPTFVKEIVGLYTDPATNPHHAQLIFTTHDVALINTAPSEERTIQPDQIWFVEKSKQGASEIYPATDLGLRKEENIGKNYLNGVYGAVPKPTFHEAFARIMAKEVA</sequence>
<dbReference type="HOGENOM" id="CLU_046693_0_0_11"/>
<dbReference type="KEGG" id="bpsp:AH67_08460"/>
<dbReference type="RefSeq" id="WP_039172715.1">
    <property type="nucleotide sequence ID" value="NZ_CP007457.1"/>
</dbReference>